<evidence type="ECO:0000313" key="1">
    <source>
        <dbReference type="EMBL" id="MBB5284884.1"/>
    </source>
</evidence>
<proteinExistence type="predicted"/>
<gene>
    <name evidence="1" type="ORF">HNQ92_003032</name>
</gene>
<evidence type="ECO:0000313" key="2">
    <source>
        <dbReference type="Proteomes" id="UP000557307"/>
    </source>
</evidence>
<sequence length="74" mass="7844">MAHSRHALGQVAQYVEPGPAHRQQVGGRIFFEGSFPQQPGGDGANVQHRFLLAAVALPHGQVYHRGQPPPVAGG</sequence>
<dbReference type="RefSeq" id="WP_246440223.1">
    <property type="nucleotide sequence ID" value="NZ_JACHGF010000004.1"/>
</dbReference>
<comment type="caution">
    <text evidence="1">The sequence shown here is derived from an EMBL/GenBank/DDBJ whole genome shotgun (WGS) entry which is preliminary data.</text>
</comment>
<reference evidence="1 2" key="1">
    <citation type="submission" date="2020-08" db="EMBL/GenBank/DDBJ databases">
        <title>Genomic Encyclopedia of Type Strains, Phase IV (KMG-IV): sequencing the most valuable type-strain genomes for metagenomic binning, comparative biology and taxonomic classification.</title>
        <authorList>
            <person name="Goeker M."/>
        </authorList>
    </citation>
    <scope>NUCLEOTIDE SEQUENCE [LARGE SCALE GENOMIC DNA]</scope>
    <source>
        <strain evidence="1 2">DSM 105074</strain>
    </source>
</reference>
<dbReference type="EMBL" id="JACHGF010000004">
    <property type="protein sequence ID" value="MBB5284884.1"/>
    <property type="molecule type" value="Genomic_DNA"/>
</dbReference>
<protein>
    <submittedName>
        <fullName evidence="1">Uncharacterized protein</fullName>
    </submittedName>
</protein>
<dbReference type="Proteomes" id="UP000557307">
    <property type="component" value="Unassembled WGS sequence"/>
</dbReference>
<accession>A0A840TNE8</accession>
<name>A0A840TNE8_9BACT</name>
<organism evidence="1 2">
    <name type="scientific">Rhabdobacter roseus</name>
    <dbReference type="NCBI Taxonomy" id="1655419"/>
    <lineage>
        <taxon>Bacteria</taxon>
        <taxon>Pseudomonadati</taxon>
        <taxon>Bacteroidota</taxon>
        <taxon>Cytophagia</taxon>
        <taxon>Cytophagales</taxon>
        <taxon>Cytophagaceae</taxon>
        <taxon>Rhabdobacter</taxon>
    </lineage>
</organism>
<dbReference type="AlphaFoldDB" id="A0A840TNE8"/>
<keyword evidence="2" id="KW-1185">Reference proteome</keyword>